<dbReference type="InterPro" id="IPR050080">
    <property type="entry name" value="RNase_PH"/>
</dbReference>
<dbReference type="PANTHER" id="PTHR11953:SF0">
    <property type="entry name" value="EXOSOME COMPLEX COMPONENT RRP41"/>
    <property type="match status" value="1"/>
</dbReference>
<dbReference type="EMBL" id="GDRN01027044">
    <property type="protein sequence ID" value="JAI67661.1"/>
    <property type="molecule type" value="Transcribed_RNA"/>
</dbReference>
<dbReference type="InterPro" id="IPR015847">
    <property type="entry name" value="ExoRNase_PH_dom2"/>
</dbReference>
<evidence type="ECO:0000256" key="5">
    <source>
        <dbReference type="ARBA" id="ARBA00022835"/>
    </source>
</evidence>
<dbReference type="GO" id="GO:0016075">
    <property type="term" value="P:rRNA catabolic process"/>
    <property type="evidence" value="ECO:0007669"/>
    <property type="project" value="TreeGrafter"/>
</dbReference>
<evidence type="ECO:0000256" key="3">
    <source>
        <dbReference type="ARBA" id="ARBA00006678"/>
    </source>
</evidence>
<dbReference type="InterPro" id="IPR020568">
    <property type="entry name" value="Ribosomal_Su5_D2-typ_SF"/>
</dbReference>
<reference evidence="11" key="1">
    <citation type="submission" date="2015-09" db="EMBL/GenBank/DDBJ databases">
        <title>Scylla olivacea transcriptome.</title>
        <authorList>
            <person name="Ikhwanuddin M."/>
        </authorList>
    </citation>
    <scope>NUCLEOTIDE SEQUENCE</scope>
</reference>
<evidence type="ECO:0000259" key="10">
    <source>
        <dbReference type="Pfam" id="PF03725"/>
    </source>
</evidence>
<evidence type="ECO:0000313" key="11">
    <source>
        <dbReference type="EMBL" id="JAI67661.1"/>
    </source>
</evidence>
<dbReference type="GO" id="GO:0071028">
    <property type="term" value="P:nuclear mRNA surveillance"/>
    <property type="evidence" value="ECO:0007669"/>
    <property type="project" value="TreeGrafter"/>
</dbReference>
<dbReference type="GO" id="GO:0071051">
    <property type="term" value="P:poly(A)-dependent snoRNA 3'-end processing"/>
    <property type="evidence" value="ECO:0007669"/>
    <property type="project" value="TreeGrafter"/>
</dbReference>
<name>A0A0P4X1N7_SCYOL</name>
<dbReference type="GO" id="GO:0003723">
    <property type="term" value="F:RNA binding"/>
    <property type="evidence" value="ECO:0007669"/>
    <property type="project" value="TreeGrafter"/>
</dbReference>
<comment type="function">
    <text evidence="6">Non-catalytic component of the RNA exosome complex which has 3'-&gt;5' exoribonuclease activity and participates in a multitude of cellular RNA processing and degradation events.</text>
</comment>
<evidence type="ECO:0000256" key="4">
    <source>
        <dbReference type="ARBA" id="ARBA00022490"/>
    </source>
</evidence>
<dbReference type="Pfam" id="PF01138">
    <property type="entry name" value="RNase_PH"/>
    <property type="match status" value="1"/>
</dbReference>
<comment type="similarity">
    <text evidence="3">Belongs to the RNase PH family.</text>
</comment>
<dbReference type="GO" id="GO:0000176">
    <property type="term" value="C:nuclear exosome (RNase complex)"/>
    <property type="evidence" value="ECO:0007669"/>
    <property type="project" value="TreeGrafter"/>
</dbReference>
<accession>A0A0P4X1N7</accession>
<evidence type="ECO:0000256" key="6">
    <source>
        <dbReference type="ARBA" id="ARBA00058393"/>
    </source>
</evidence>
<dbReference type="GO" id="GO:0000177">
    <property type="term" value="C:cytoplasmic exosome (RNase complex)"/>
    <property type="evidence" value="ECO:0007669"/>
    <property type="project" value="TreeGrafter"/>
</dbReference>
<evidence type="ECO:0000256" key="2">
    <source>
        <dbReference type="ARBA" id="ARBA00004604"/>
    </source>
</evidence>
<dbReference type="InterPro" id="IPR036345">
    <property type="entry name" value="ExoRNase_PH_dom2_sf"/>
</dbReference>
<keyword evidence="4" id="KW-0963">Cytoplasm</keyword>
<dbReference type="FunFam" id="3.30.230.70:FF:000004">
    <property type="entry name" value="Exosome complex component Rrp41"/>
    <property type="match status" value="1"/>
</dbReference>
<dbReference type="SUPFAM" id="SSF54211">
    <property type="entry name" value="Ribosomal protein S5 domain 2-like"/>
    <property type="match status" value="1"/>
</dbReference>
<keyword evidence="5" id="KW-0271">Exosome</keyword>
<dbReference type="InterPro" id="IPR001247">
    <property type="entry name" value="ExoRNase_PH_dom1"/>
</dbReference>
<organism evidence="11">
    <name type="scientific">Scylla olivacea</name>
    <name type="common">Orange mud crab</name>
    <name type="synonym">Cancer olivacea</name>
    <dbReference type="NCBI Taxonomy" id="85551"/>
    <lineage>
        <taxon>Eukaryota</taxon>
        <taxon>Metazoa</taxon>
        <taxon>Ecdysozoa</taxon>
        <taxon>Arthropoda</taxon>
        <taxon>Crustacea</taxon>
        <taxon>Multicrustacea</taxon>
        <taxon>Malacostraca</taxon>
        <taxon>Eumalacostraca</taxon>
        <taxon>Eucarida</taxon>
        <taxon>Decapoda</taxon>
        <taxon>Pleocyemata</taxon>
        <taxon>Brachyura</taxon>
        <taxon>Eubrachyura</taxon>
        <taxon>Portunoidea</taxon>
        <taxon>Portunidae</taxon>
        <taxon>Portuninae</taxon>
        <taxon>Scylla</taxon>
    </lineage>
</organism>
<dbReference type="SUPFAM" id="SSF55666">
    <property type="entry name" value="Ribonuclease PH domain 2-like"/>
    <property type="match status" value="1"/>
</dbReference>
<dbReference type="GO" id="GO:0034475">
    <property type="term" value="P:U4 snRNA 3'-end processing"/>
    <property type="evidence" value="ECO:0007669"/>
    <property type="project" value="TreeGrafter"/>
</dbReference>
<sequence length="240" mass="26298">MEVISPEGLRQDGRTPLCLRDISCRLGLYDRPNGSAYIEMGNTKVLAAVYGPREVRSLSKQNLDECVIQCEMSRIAACQGERVRRPRDQRTRALSLQIAGVFHAAIRKTKYPGSQIDIYVQVLQADGGVTSACINASTLALIHAGVELVDYVVSCTASINKTTPMLDVTQQESASGCEVTVSILPNKGSVVSLDCAHTLHLDQLDEVVDLAMEGCQQVYKAMSQEVETYLQDKHAIMSHR</sequence>
<comment type="subcellular location">
    <subcellularLocation>
        <location evidence="1">Cytoplasm</location>
    </subcellularLocation>
    <subcellularLocation>
        <location evidence="2">Nucleus</location>
        <location evidence="2">Nucleolus</location>
    </subcellularLocation>
</comment>
<protein>
    <recommendedName>
        <fullName evidence="8">Putative exosome complex component RRP41</fullName>
    </recommendedName>
</protein>
<feature type="domain" description="Exoribonuclease phosphorolytic" evidence="9">
    <location>
        <begin position="19"/>
        <end position="147"/>
    </location>
</feature>
<dbReference type="Gene3D" id="3.30.230.70">
    <property type="entry name" value="GHMP Kinase, N-terminal domain"/>
    <property type="match status" value="1"/>
</dbReference>
<dbReference type="Pfam" id="PF03725">
    <property type="entry name" value="RNase_PH_C"/>
    <property type="match status" value="1"/>
</dbReference>
<dbReference type="PANTHER" id="PTHR11953">
    <property type="entry name" value="EXOSOME COMPLEX COMPONENT"/>
    <property type="match status" value="1"/>
</dbReference>
<proteinExistence type="inferred from homology"/>
<dbReference type="InterPro" id="IPR027408">
    <property type="entry name" value="PNPase/RNase_PH_dom_sf"/>
</dbReference>
<dbReference type="AlphaFoldDB" id="A0A0P4X1N7"/>
<comment type="subunit">
    <text evidence="7">Component of the RNA exosome complex.</text>
</comment>
<evidence type="ECO:0000256" key="7">
    <source>
        <dbReference type="ARBA" id="ARBA00062379"/>
    </source>
</evidence>
<dbReference type="GO" id="GO:0005730">
    <property type="term" value="C:nucleolus"/>
    <property type="evidence" value="ECO:0007669"/>
    <property type="project" value="UniProtKB-SubCell"/>
</dbReference>
<evidence type="ECO:0000256" key="8">
    <source>
        <dbReference type="ARBA" id="ARBA00073078"/>
    </source>
</evidence>
<feature type="domain" description="Exoribonuclease phosphorolytic" evidence="10">
    <location>
        <begin position="150"/>
        <end position="214"/>
    </location>
</feature>
<evidence type="ECO:0000256" key="1">
    <source>
        <dbReference type="ARBA" id="ARBA00004496"/>
    </source>
</evidence>
<evidence type="ECO:0000259" key="9">
    <source>
        <dbReference type="Pfam" id="PF01138"/>
    </source>
</evidence>